<dbReference type="OrthoDB" id="2445881at2759"/>
<reference evidence="1 2" key="1">
    <citation type="journal article" date="2019" name="Environ. Microbiol.">
        <title>At the nexus of three kingdoms: the genome of the mycorrhizal fungus Gigaspora margarita provides insights into plant, endobacterial and fungal interactions.</title>
        <authorList>
            <person name="Venice F."/>
            <person name="Ghignone S."/>
            <person name="Salvioli di Fossalunga A."/>
            <person name="Amselem J."/>
            <person name="Novero M."/>
            <person name="Xianan X."/>
            <person name="Sedzielewska Toro K."/>
            <person name="Morin E."/>
            <person name="Lipzen A."/>
            <person name="Grigoriev I.V."/>
            <person name="Henrissat B."/>
            <person name="Martin F.M."/>
            <person name="Bonfante P."/>
        </authorList>
    </citation>
    <scope>NUCLEOTIDE SEQUENCE [LARGE SCALE GENOMIC DNA]</scope>
    <source>
        <strain evidence="1 2">BEG34</strain>
    </source>
</reference>
<accession>A0A8H4ACY9</accession>
<gene>
    <name evidence="1" type="ORF">F8M41_023696</name>
</gene>
<organism evidence="1 2">
    <name type="scientific">Gigaspora margarita</name>
    <dbReference type="NCBI Taxonomy" id="4874"/>
    <lineage>
        <taxon>Eukaryota</taxon>
        <taxon>Fungi</taxon>
        <taxon>Fungi incertae sedis</taxon>
        <taxon>Mucoromycota</taxon>
        <taxon>Glomeromycotina</taxon>
        <taxon>Glomeromycetes</taxon>
        <taxon>Diversisporales</taxon>
        <taxon>Gigasporaceae</taxon>
        <taxon>Gigaspora</taxon>
    </lineage>
</organism>
<evidence type="ECO:0000313" key="2">
    <source>
        <dbReference type="Proteomes" id="UP000439903"/>
    </source>
</evidence>
<dbReference type="Proteomes" id="UP000439903">
    <property type="component" value="Unassembled WGS sequence"/>
</dbReference>
<dbReference type="EMBL" id="WTPW01000778">
    <property type="protein sequence ID" value="KAF0480604.1"/>
    <property type="molecule type" value="Genomic_DNA"/>
</dbReference>
<proteinExistence type="predicted"/>
<dbReference type="AlphaFoldDB" id="A0A8H4ACY9"/>
<evidence type="ECO:0000313" key="1">
    <source>
        <dbReference type="EMBL" id="KAF0480604.1"/>
    </source>
</evidence>
<name>A0A8H4ACY9_GIGMA</name>
<protein>
    <submittedName>
        <fullName evidence="1">Uncharacterized protein</fullName>
    </submittedName>
</protein>
<comment type="caution">
    <text evidence="1">The sequence shown here is derived from an EMBL/GenBank/DDBJ whole genome shotgun (WGS) entry which is preliminary data.</text>
</comment>
<keyword evidence="2" id="KW-1185">Reference proteome</keyword>
<sequence>MVDTSRLELIGIVLLFGLLKIIKQTKIEKFNNLMSEQEIKLLLKPFYGPLDLCIHNPEEDNQNLKVIIIKFQEINQLDQCDQWTNEENLQTIINILEENIDESSHTIHCCILKYVFNLFHLPLS</sequence>